<evidence type="ECO:0000313" key="3">
    <source>
        <dbReference type="Proteomes" id="UP001163846"/>
    </source>
</evidence>
<dbReference type="EMBL" id="MU806026">
    <property type="protein sequence ID" value="KAJ3841845.1"/>
    <property type="molecule type" value="Genomic_DNA"/>
</dbReference>
<feature type="region of interest" description="Disordered" evidence="1">
    <location>
        <begin position="285"/>
        <end position="310"/>
    </location>
</feature>
<evidence type="ECO:0000256" key="1">
    <source>
        <dbReference type="SAM" id="MobiDB-lite"/>
    </source>
</evidence>
<dbReference type="Proteomes" id="UP001163846">
    <property type="component" value="Unassembled WGS sequence"/>
</dbReference>
<dbReference type="AlphaFoldDB" id="A0AA38UHW4"/>
<name>A0AA38UHW4_9AGAR</name>
<gene>
    <name evidence="2" type="ORF">F5878DRAFT_639325</name>
</gene>
<proteinExistence type="predicted"/>
<protein>
    <submittedName>
        <fullName evidence="2">Uncharacterized protein</fullName>
    </submittedName>
</protein>
<evidence type="ECO:0000313" key="2">
    <source>
        <dbReference type="EMBL" id="KAJ3841845.1"/>
    </source>
</evidence>
<accession>A0AA38UHW4</accession>
<sequence length="412" mass="45484">MSSNYEVRFKFLRSSSPHSCQIGSNRESSTDLQLFHGVFKTKQVFLHSVAFFVFPSLMPKSPRTPSTHSTRTPTKRETIQGITEHVLRRLKALRALCSLPLTTREPTIQPGEEIKASHIFSGVSQDVDGPDHRYFNRLGRIFFVVSKPDTSIDIIWDEATIPRERLAADKELIQLLALRSMASRIGRQGSRQLTRTSSSGSSRQSTRTTSSSSAPTTPSSDVLPASPTGLISTTPASQVLPRSAGSTERQVPASFPLATPTARQAAHGAQLVESDDEVEIVSFRPANGEIQTKKPVRKHTRGKAPDVVAPASPHRESFITVVLIAWHADTVLHTAVKLRLQNGDFMVLSMVADALQTLKLNKVAIDRYITNKGWNRILTDTLFRVQDGDIISLKPSSLQHVKDFGIHAAHLY</sequence>
<feature type="region of interest" description="Disordered" evidence="1">
    <location>
        <begin position="187"/>
        <end position="252"/>
    </location>
</feature>
<feature type="compositionally biased region" description="Low complexity" evidence="1">
    <location>
        <begin position="187"/>
        <end position="220"/>
    </location>
</feature>
<keyword evidence="3" id="KW-1185">Reference proteome</keyword>
<reference evidence="2" key="1">
    <citation type="submission" date="2022-08" db="EMBL/GenBank/DDBJ databases">
        <authorList>
            <consortium name="DOE Joint Genome Institute"/>
            <person name="Min B."/>
            <person name="Riley R."/>
            <person name="Sierra-Patev S."/>
            <person name="Naranjo-Ortiz M."/>
            <person name="Looney B."/>
            <person name="Konkel Z."/>
            <person name="Slot J.C."/>
            <person name="Sakamoto Y."/>
            <person name="Steenwyk J.L."/>
            <person name="Rokas A."/>
            <person name="Carro J."/>
            <person name="Camarero S."/>
            <person name="Ferreira P."/>
            <person name="Molpeceres G."/>
            <person name="Ruiz-Duenas F.J."/>
            <person name="Serrano A."/>
            <person name="Henrissat B."/>
            <person name="Drula E."/>
            <person name="Hughes K.W."/>
            <person name="Mata J.L."/>
            <person name="Ishikawa N.K."/>
            <person name="Vargas-Isla R."/>
            <person name="Ushijima S."/>
            <person name="Smith C.A."/>
            <person name="Ahrendt S."/>
            <person name="Andreopoulos W."/>
            <person name="He G."/>
            <person name="Labutti K."/>
            <person name="Lipzen A."/>
            <person name="Ng V."/>
            <person name="Sandor L."/>
            <person name="Barry K."/>
            <person name="Martinez A.T."/>
            <person name="Xiao Y."/>
            <person name="Gibbons J.G."/>
            <person name="Terashima K."/>
            <person name="Hibbett D.S."/>
            <person name="Grigoriev I.V."/>
        </authorList>
    </citation>
    <scope>NUCLEOTIDE SEQUENCE</scope>
    <source>
        <strain evidence="2">TFB9207</strain>
    </source>
</reference>
<organism evidence="2 3">
    <name type="scientific">Lentinula raphanica</name>
    <dbReference type="NCBI Taxonomy" id="153919"/>
    <lineage>
        <taxon>Eukaryota</taxon>
        <taxon>Fungi</taxon>
        <taxon>Dikarya</taxon>
        <taxon>Basidiomycota</taxon>
        <taxon>Agaricomycotina</taxon>
        <taxon>Agaricomycetes</taxon>
        <taxon>Agaricomycetidae</taxon>
        <taxon>Agaricales</taxon>
        <taxon>Marasmiineae</taxon>
        <taxon>Omphalotaceae</taxon>
        <taxon>Lentinula</taxon>
    </lineage>
</organism>
<comment type="caution">
    <text evidence="2">The sequence shown here is derived from an EMBL/GenBank/DDBJ whole genome shotgun (WGS) entry which is preliminary data.</text>
</comment>